<dbReference type="AlphaFoldDB" id="A0A136IP85"/>
<evidence type="ECO:0000256" key="2">
    <source>
        <dbReference type="SAM" id="MobiDB-lite"/>
    </source>
</evidence>
<dbReference type="PANTHER" id="PTHR45615">
    <property type="entry name" value="MYOSIN HEAVY CHAIN, NON-MUSCLE"/>
    <property type="match status" value="1"/>
</dbReference>
<feature type="compositionally biased region" description="Pro residues" evidence="2">
    <location>
        <begin position="7"/>
        <end position="16"/>
    </location>
</feature>
<feature type="region of interest" description="Disordered" evidence="2">
    <location>
        <begin position="455"/>
        <end position="492"/>
    </location>
</feature>
<sequence length="870" mass="97033">MERPGSGGPPPAPRGPPLVDAYRRDAFSSMPSPRADGPVLLDLKDPVQVHLMAETALFDSREYQILSEEEVDHLKKMLQSTNQRVEQTRSNLAVQTKYRDAAVSMSKLYSPTRSIGGRGSPEDVRNSASSQDAQEADAERKAVQTRCEELASELFLLEKRVMDGRRRLLEHTAGILQLTHSKSKKPGAKGALVNGVPPSPESMHTATHARNSIELAPDDFFLFNEGSLYQSFDQLDALAEGGRGKPIEPPMRSPIREQQRQLTFESERLRTENDDLRNQMETLIHELGAIRDESADQFQLITNTERQLEAFNNQLRDMLASTDADRGAGLGPPPSNQGKRGSMLDKHVQYLQGGLSALRETSGNSAGAAEKMRQIGTQVQAILKESDASYPEPPEAADGVDEQAEYLQDSLQRVRSEMERAASSSQNYSANRQVTEQSDAVLSGLWDIIQSGLADARERKQERRKDRMDRGLEVDEEDMSDGESGDPNEAYSLQAFSSKVQWLYSRASSLQDQKGVLKRQIKQQRELNSKSDSEKDEALRQKAEEVEEAKTAKLKAEKELASARLELSETNAELDTMQKSRGEESDAIDQARTILKERNARIASLESSSKEMSSRLAQTEAEFEKLNSQLDEAEEAKEAAEEAKIAAEKALEEKQAHIKVKESELEHMTGMYAELKLEATMAKAELDGAYGSRSQRAAEIAALHDSSQISKSQQRTATLEQELKATAKDLADVVAQSLEAEKKIGALEADLDRAQAEKARVRDELEAELSESRQELEQRLEAEVARLQKDRQELQEQLDQERFRPNGPLSPGGSRGTTHLTESYRSGLRAERRKYEEQLKAEQMLRRKIEDELRALKKAQGPGKSPLSPR</sequence>
<dbReference type="InterPro" id="IPR056703">
    <property type="entry name" value="DUF7801"/>
</dbReference>
<gene>
    <name evidence="5" type="ORF">Micbo1qcDRAFT_152647</name>
</gene>
<feature type="compositionally biased region" description="Basic and acidic residues" evidence="2">
    <location>
        <begin position="523"/>
        <end position="552"/>
    </location>
</feature>
<feature type="domain" description="DUF7801" evidence="4">
    <location>
        <begin position="651"/>
        <end position="804"/>
    </location>
</feature>
<dbReference type="Proteomes" id="UP000070501">
    <property type="component" value="Unassembled WGS sequence"/>
</dbReference>
<organism evidence="5 6">
    <name type="scientific">Microdochium bolleyi</name>
    <dbReference type="NCBI Taxonomy" id="196109"/>
    <lineage>
        <taxon>Eukaryota</taxon>
        <taxon>Fungi</taxon>
        <taxon>Dikarya</taxon>
        <taxon>Ascomycota</taxon>
        <taxon>Pezizomycotina</taxon>
        <taxon>Sordariomycetes</taxon>
        <taxon>Xylariomycetidae</taxon>
        <taxon>Xylariales</taxon>
        <taxon>Microdochiaceae</taxon>
        <taxon>Microdochium</taxon>
    </lineage>
</organism>
<feature type="region of interest" description="Disordered" evidence="2">
    <location>
        <begin position="415"/>
        <end position="436"/>
    </location>
</feature>
<dbReference type="InterPro" id="IPR029191">
    <property type="entry name" value="Uds1"/>
</dbReference>
<feature type="compositionally biased region" description="Basic and acidic residues" evidence="2">
    <location>
        <begin position="455"/>
        <end position="473"/>
    </location>
</feature>
<protein>
    <submittedName>
        <fullName evidence="5">Up-regulated during septation-domain-containing protein</fullName>
    </submittedName>
</protein>
<feature type="region of interest" description="Disordered" evidence="2">
    <location>
        <begin position="567"/>
        <end position="588"/>
    </location>
</feature>
<feature type="region of interest" description="Disordered" evidence="2">
    <location>
        <begin position="755"/>
        <end position="831"/>
    </location>
</feature>
<feature type="compositionally biased region" description="Polar residues" evidence="2">
    <location>
        <begin position="422"/>
        <end position="436"/>
    </location>
</feature>
<feature type="region of interest" description="Disordered" evidence="2">
    <location>
        <begin position="1"/>
        <end position="40"/>
    </location>
</feature>
<dbReference type="OrthoDB" id="5569911at2759"/>
<keyword evidence="1" id="KW-0175">Coiled coil</keyword>
<accession>A0A136IP85</accession>
<evidence type="ECO:0000259" key="4">
    <source>
        <dbReference type="Pfam" id="PF25078"/>
    </source>
</evidence>
<feature type="region of interest" description="Disordered" evidence="2">
    <location>
        <begin position="109"/>
        <end position="141"/>
    </location>
</feature>
<evidence type="ECO:0000313" key="6">
    <source>
        <dbReference type="Proteomes" id="UP000070501"/>
    </source>
</evidence>
<keyword evidence="6" id="KW-1185">Reference proteome</keyword>
<feature type="coiled-coil region" evidence="1">
    <location>
        <begin position="259"/>
        <end position="321"/>
    </location>
</feature>
<name>A0A136IP85_9PEZI</name>
<evidence type="ECO:0000256" key="1">
    <source>
        <dbReference type="SAM" id="Coils"/>
    </source>
</evidence>
<evidence type="ECO:0000259" key="3">
    <source>
        <dbReference type="Pfam" id="PF15456"/>
    </source>
</evidence>
<dbReference type="Pfam" id="PF25078">
    <property type="entry name" value="DUF7801"/>
    <property type="match status" value="1"/>
</dbReference>
<feature type="compositionally biased region" description="Acidic residues" evidence="2">
    <location>
        <begin position="474"/>
        <end position="486"/>
    </location>
</feature>
<dbReference type="PANTHER" id="PTHR45615:SF80">
    <property type="entry name" value="GRIP DOMAIN-CONTAINING PROTEIN"/>
    <property type="match status" value="1"/>
</dbReference>
<evidence type="ECO:0000313" key="5">
    <source>
        <dbReference type="EMBL" id="KXJ86678.1"/>
    </source>
</evidence>
<feature type="region of interest" description="Disordered" evidence="2">
    <location>
        <begin position="509"/>
        <end position="552"/>
    </location>
</feature>
<feature type="domain" description="Up-regulated during septation protein 1" evidence="3">
    <location>
        <begin position="49"/>
        <end position="179"/>
    </location>
</feature>
<feature type="compositionally biased region" description="Basic and acidic residues" evidence="2">
    <location>
        <begin position="755"/>
        <end position="804"/>
    </location>
</feature>
<dbReference type="InParanoid" id="A0A136IP85"/>
<proteinExistence type="predicted"/>
<dbReference type="EMBL" id="KQ964266">
    <property type="protein sequence ID" value="KXJ86678.1"/>
    <property type="molecule type" value="Genomic_DNA"/>
</dbReference>
<reference evidence="6" key="1">
    <citation type="submission" date="2016-02" db="EMBL/GenBank/DDBJ databases">
        <title>Draft genome sequence of Microdochium bolleyi, a fungal endophyte of beachgrass.</title>
        <authorList>
            <consortium name="DOE Joint Genome Institute"/>
            <person name="David A.S."/>
            <person name="May G."/>
            <person name="Haridas S."/>
            <person name="Lim J."/>
            <person name="Wang M."/>
            <person name="Labutti K."/>
            <person name="Lipzen A."/>
            <person name="Barry K."/>
            <person name="Grigoriev I.V."/>
        </authorList>
    </citation>
    <scope>NUCLEOTIDE SEQUENCE [LARGE SCALE GENOMIC DNA]</scope>
    <source>
        <strain evidence="6">J235TASD1</strain>
    </source>
</reference>
<dbReference type="STRING" id="196109.A0A136IP85"/>
<dbReference type="Pfam" id="PF15456">
    <property type="entry name" value="Uds1"/>
    <property type="match status" value="1"/>
</dbReference>